<protein>
    <submittedName>
        <fullName evidence="2">Uncharacterized protein</fullName>
    </submittedName>
</protein>
<dbReference type="InterPro" id="IPR006059">
    <property type="entry name" value="SBP"/>
</dbReference>
<dbReference type="PANTHER" id="PTHR30006">
    <property type="entry name" value="THIAMINE-BINDING PERIPLASMIC PROTEIN-RELATED"/>
    <property type="match status" value="1"/>
</dbReference>
<proteinExistence type="predicted"/>
<reference evidence="2" key="1">
    <citation type="submission" date="2019-08" db="EMBL/GenBank/DDBJ databases">
        <authorList>
            <person name="Kucharzyk K."/>
            <person name="Murdoch R.W."/>
            <person name="Higgins S."/>
            <person name="Loffler F."/>
        </authorList>
    </citation>
    <scope>NUCLEOTIDE SEQUENCE</scope>
</reference>
<sequence>MRISRTSALGRLIACACLVAAPVIATAEIPDGYPADYAVLVAKAEAEGSVVIYANTEHTAVEPIVADFQKAFPKIHVDYIEIKAADLFSRVSSEAAAGALKADMVWSSAMDLQYQMVEDGIAAEYVSPEKGAVPSWSTSGDKIYGITYEPVVMVYNSKLVSAEEMPDTRAGLASWLTANKARMAGKVATYDPECSGLGFFAVSADAANGDALWPLVTAFGAVDAKFYTSTGTMLEKISAGEHAIGYNIIGPYAYLRAERDPNVKVVVPKDYTVVLSRLAIITEQAAHPAAARVFLDYLLSHRGQTVVGNQAHLFAIRPDVEGTATIAGLSADYGDILKPVTIGPELLDAIQPLQRLAFFRKWNDALKAGK</sequence>
<evidence type="ECO:0000256" key="1">
    <source>
        <dbReference type="ARBA" id="ARBA00022729"/>
    </source>
</evidence>
<dbReference type="EMBL" id="VSSQ01000293">
    <property type="protein sequence ID" value="MPL90055.1"/>
    <property type="molecule type" value="Genomic_DNA"/>
</dbReference>
<organism evidence="2">
    <name type="scientific">bioreactor metagenome</name>
    <dbReference type="NCBI Taxonomy" id="1076179"/>
    <lineage>
        <taxon>unclassified sequences</taxon>
        <taxon>metagenomes</taxon>
        <taxon>ecological metagenomes</taxon>
    </lineage>
</organism>
<accession>A0A644VFV8</accession>
<dbReference type="SUPFAM" id="SSF53850">
    <property type="entry name" value="Periplasmic binding protein-like II"/>
    <property type="match status" value="1"/>
</dbReference>
<keyword evidence="1" id="KW-0732">Signal</keyword>
<dbReference type="PANTHER" id="PTHR30006:SF25">
    <property type="entry name" value="PHOSPHOGLYCERATE TRANSPORT REGULATORY PROTEIN PGTC"/>
    <property type="match status" value="1"/>
</dbReference>
<dbReference type="Gene3D" id="3.40.190.10">
    <property type="entry name" value="Periplasmic binding protein-like II"/>
    <property type="match status" value="2"/>
</dbReference>
<dbReference type="Pfam" id="PF13416">
    <property type="entry name" value="SBP_bac_8"/>
    <property type="match status" value="1"/>
</dbReference>
<name>A0A644VFV8_9ZZZZ</name>
<gene>
    <name evidence="2" type="ORF">SDC9_36100</name>
</gene>
<dbReference type="AlphaFoldDB" id="A0A644VFV8"/>
<dbReference type="GO" id="GO:0030288">
    <property type="term" value="C:outer membrane-bounded periplasmic space"/>
    <property type="evidence" value="ECO:0007669"/>
    <property type="project" value="TreeGrafter"/>
</dbReference>
<comment type="caution">
    <text evidence="2">The sequence shown here is derived from an EMBL/GenBank/DDBJ whole genome shotgun (WGS) entry which is preliminary data.</text>
</comment>
<evidence type="ECO:0000313" key="2">
    <source>
        <dbReference type="EMBL" id="MPL90055.1"/>
    </source>
</evidence>